<evidence type="ECO:0000313" key="3">
    <source>
        <dbReference type="Proteomes" id="UP000629468"/>
    </source>
</evidence>
<proteinExistence type="predicted"/>
<gene>
    <name evidence="2" type="ORF">Agabi119p4_4886</name>
</gene>
<sequence length="126" mass="12603">MKFTLAIIPAFFALSAFGNPIELDARQMPMCDVAKCISTIASQPGAIIAPCADAAGNLAKIQQAQAQGMQPSQADQFSLVSNTIKCISASIAAGFAIPAGCNGCFGAPPGGPATGFPAPGFPGFPA</sequence>
<evidence type="ECO:0000313" key="2">
    <source>
        <dbReference type="EMBL" id="KAF7776493.1"/>
    </source>
</evidence>
<evidence type="ECO:0008006" key="4">
    <source>
        <dbReference type="Google" id="ProtNLM"/>
    </source>
</evidence>
<organism evidence="2 3">
    <name type="scientific">Agaricus bisporus var. burnettii</name>
    <dbReference type="NCBI Taxonomy" id="192524"/>
    <lineage>
        <taxon>Eukaryota</taxon>
        <taxon>Fungi</taxon>
        <taxon>Dikarya</taxon>
        <taxon>Basidiomycota</taxon>
        <taxon>Agaricomycotina</taxon>
        <taxon>Agaricomycetes</taxon>
        <taxon>Agaricomycetidae</taxon>
        <taxon>Agaricales</taxon>
        <taxon>Agaricineae</taxon>
        <taxon>Agaricaceae</taxon>
        <taxon>Agaricus</taxon>
    </lineage>
</organism>
<name>A0A8H7KHT2_AGABI</name>
<feature type="chain" id="PRO_5034242624" description="Fungal calcium binding protein domain-containing protein" evidence="1">
    <location>
        <begin position="19"/>
        <end position="126"/>
    </location>
</feature>
<comment type="caution">
    <text evidence="2">The sequence shown here is derived from an EMBL/GenBank/DDBJ whole genome shotgun (WGS) entry which is preliminary data.</text>
</comment>
<dbReference type="Proteomes" id="UP000629468">
    <property type="component" value="Unassembled WGS sequence"/>
</dbReference>
<feature type="signal peptide" evidence="1">
    <location>
        <begin position="1"/>
        <end position="18"/>
    </location>
</feature>
<evidence type="ECO:0000256" key="1">
    <source>
        <dbReference type="SAM" id="SignalP"/>
    </source>
</evidence>
<accession>A0A8H7KHT2</accession>
<reference evidence="2 3" key="1">
    <citation type="journal article" name="Sci. Rep.">
        <title>Telomere-to-telomere assembled and centromere annotated genomes of the two main subspecies of the button mushroom Agaricus bisporus reveal especially polymorphic chromosome ends.</title>
        <authorList>
            <person name="Sonnenberg A.S.M."/>
            <person name="Sedaghat-Telgerd N."/>
            <person name="Lavrijssen B."/>
            <person name="Ohm R.A."/>
            <person name="Hendrickx P.M."/>
            <person name="Scholtmeijer K."/>
            <person name="Baars J.J.P."/>
            <person name="van Peer A."/>
        </authorList>
    </citation>
    <scope>NUCLEOTIDE SEQUENCE [LARGE SCALE GENOMIC DNA]</scope>
    <source>
        <strain evidence="2 3">H119_p4</strain>
    </source>
</reference>
<dbReference type="AlphaFoldDB" id="A0A8H7KHT2"/>
<protein>
    <recommendedName>
        <fullName evidence="4">Fungal calcium binding protein domain-containing protein</fullName>
    </recommendedName>
</protein>
<dbReference type="EMBL" id="JABXXO010000006">
    <property type="protein sequence ID" value="KAF7776493.1"/>
    <property type="molecule type" value="Genomic_DNA"/>
</dbReference>
<keyword evidence="1" id="KW-0732">Signal</keyword>